<accession>A0A2M7QBS4</accession>
<organism evidence="1 2">
    <name type="scientific">Candidatus Roizmanbacteria bacterium CG_4_10_14_0_8_um_filter_39_9</name>
    <dbReference type="NCBI Taxonomy" id="1974829"/>
    <lineage>
        <taxon>Bacteria</taxon>
        <taxon>Candidatus Roizmaniibacteriota</taxon>
    </lineage>
</organism>
<reference evidence="2" key="1">
    <citation type="submission" date="2017-09" db="EMBL/GenBank/DDBJ databases">
        <title>Depth-based differentiation of microbial function through sediment-hosted aquifers and enrichment of novel symbionts in the deep terrestrial subsurface.</title>
        <authorList>
            <person name="Probst A.J."/>
            <person name="Ladd B."/>
            <person name="Jarett J.K."/>
            <person name="Geller-Mcgrath D.E."/>
            <person name="Sieber C.M.K."/>
            <person name="Emerson J.B."/>
            <person name="Anantharaman K."/>
            <person name="Thomas B.C."/>
            <person name="Malmstrom R."/>
            <person name="Stieglmeier M."/>
            <person name="Klingl A."/>
            <person name="Woyke T."/>
            <person name="Ryan C.M."/>
            <person name="Banfield J.F."/>
        </authorList>
    </citation>
    <scope>NUCLEOTIDE SEQUENCE [LARGE SCALE GENOMIC DNA]</scope>
</reference>
<evidence type="ECO:0000313" key="2">
    <source>
        <dbReference type="Proteomes" id="UP000230108"/>
    </source>
</evidence>
<evidence type="ECO:0000313" key="1">
    <source>
        <dbReference type="EMBL" id="PIY68684.1"/>
    </source>
</evidence>
<name>A0A2M7QBS4_9BACT</name>
<dbReference type="Proteomes" id="UP000230108">
    <property type="component" value="Unassembled WGS sequence"/>
</dbReference>
<sequence>MKKKKSQKDPLALLEVFQKSVLQNKPAFVDMVTDVHMMQFKIKPLRGDVQHIDFQNNKFIEILWSLGKLDEFFQKQYPSISESKKEQFFLYFDLMQKKLQDDLNKLRLQSPQDENPAGFEVEIFKTRAQKKKSN</sequence>
<comment type="caution">
    <text evidence="1">The sequence shown here is derived from an EMBL/GenBank/DDBJ whole genome shotgun (WGS) entry which is preliminary data.</text>
</comment>
<dbReference type="AlphaFoldDB" id="A0A2M7QBS4"/>
<protein>
    <submittedName>
        <fullName evidence="1">Uncharacterized protein</fullName>
    </submittedName>
</protein>
<dbReference type="EMBL" id="PFLF01000099">
    <property type="protein sequence ID" value="PIY68684.1"/>
    <property type="molecule type" value="Genomic_DNA"/>
</dbReference>
<gene>
    <name evidence="1" type="ORF">COY90_04695</name>
</gene>
<proteinExistence type="predicted"/>